<organism evidence="2 3">
    <name type="scientific">Candidatus Iainarchaeum sp</name>
    <dbReference type="NCBI Taxonomy" id="3101447"/>
    <lineage>
        <taxon>Archaea</taxon>
        <taxon>Candidatus Iainarchaeota</taxon>
        <taxon>Candidatus Iainarchaeia</taxon>
        <taxon>Candidatus Iainarchaeales</taxon>
        <taxon>Candidatus Iainarchaeaceae</taxon>
        <taxon>Candidatus Iainarchaeum</taxon>
    </lineage>
</organism>
<accession>A0A7K4C091</accession>
<evidence type="ECO:0000256" key="1">
    <source>
        <dbReference type="SAM" id="Phobius"/>
    </source>
</evidence>
<name>A0A7K4C091_9ARCH</name>
<evidence type="ECO:0000313" key="2">
    <source>
        <dbReference type="EMBL" id="NMA44852.1"/>
    </source>
</evidence>
<feature type="transmembrane region" description="Helical" evidence="1">
    <location>
        <begin position="6"/>
        <end position="37"/>
    </location>
</feature>
<reference evidence="2 3" key="1">
    <citation type="journal article" date="2020" name="Biotechnol. Biofuels">
        <title>New insights from the biogas microbiome by comprehensive genome-resolved metagenomics of nearly 1600 species originating from multiple anaerobic digesters.</title>
        <authorList>
            <person name="Campanaro S."/>
            <person name="Treu L."/>
            <person name="Rodriguez-R L.M."/>
            <person name="Kovalovszki A."/>
            <person name="Ziels R.M."/>
            <person name="Maus I."/>
            <person name="Zhu X."/>
            <person name="Kougias P.G."/>
            <person name="Basile A."/>
            <person name="Luo G."/>
            <person name="Schluter A."/>
            <person name="Konstantinidis K.T."/>
            <person name="Angelidaki I."/>
        </authorList>
    </citation>
    <scope>NUCLEOTIDE SEQUENCE [LARGE SCALE GENOMIC DNA]</scope>
    <source>
        <strain evidence="2">AS22ysBPME_79</strain>
    </source>
</reference>
<dbReference type="EMBL" id="JAAZKV010000028">
    <property type="protein sequence ID" value="NMA44852.1"/>
    <property type="molecule type" value="Genomic_DNA"/>
</dbReference>
<keyword evidence="1" id="KW-0472">Membrane</keyword>
<dbReference type="AlphaFoldDB" id="A0A7K4C091"/>
<protein>
    <submittedName>
        <fullName evidence="2">Uncharacterized protein</fullName>
    </submittedName>
</protein>
<comment type="caution">
    <text evidence="2">The sequence shown here is derived from an EMBL/GenBank/DDBJ whole genome shotgun (WGS) entry which is preliminary data.</text>
</comment>
<proteinExistence type="predicted"/>
<keyword evidence="1" id="KW-1133">Transmembrane helix</keyword>
<evidence type="ECO:0000313" key="3">
    <source>
        <dbReference type="Proteomes" id="UP000526302"/>
    </source>
</evidence>
<keyword evidence="1" id="KW-0812">Transmembrane</keyword>
<sequence length="109" mass="12671">MNEYAIIVLFLLSIFFYTIEAGILGPLFLIFTIILLLDPLWDWLKKGKEEAKKIDAYYPEDKLKEYTKFASKKTGELLDSETKINNKNLLHKTPSVAKNIISEIEKIFK</sequence>
<dbReference type="Proteomes" id="UP000526302">
    <property type="component" value="Unassembled WGS sequence"/>
</dbReference>
<gene>
    <name evidence="2" type="ORF">GX950_03525</name>
</gene>